<evidence type="ECO:0000313" key="2">
    <source>
        <dbReference type="Proteomes" id="UP001151760"/>
    </source>
</evidence>
<accession>A0ABQ5HND5</accession>
<reference evidence="1" key="2">
    <citation type="submission" date="2022-01" db="EMBL/GenBank/DDBJ databases">
        <authorList>
            <person name="Yamashiro T."/>
            <person name="Shiraishi A."/>
            <person name="Satake H."/>
            <person name="Nakayama K."/>
        </authorList>
    </citation>
    <scope>NUCLEOTIDE SEQUENCE</scope>
</reference>
<protein>
    <submittedName>
        <fullName evidence="1">Uncharacterized protein</fullName>
    </submittedName>
</protein>
<comment type="caution">
    <text evidence="1">The sequence shown here is derived from an EMBL/GenBank/DDBJ whole genome shotgun (WGS) entry which is preliminary data.</text>
</comment>
<name>A0ABQ5HND5_9ASTR</name>
<keyword evidence="2" id="KW-1185">Reference proteome</keyword>
<organism evidence="1 2">
    <name type="scientific">Tanacetum coccineum</name>
    <dbReference type="NCBI Taxonomy" id="301880"/>
    <lineage>
        <taxon>Eukaryota</taxon>
        <taxon>Viridiplantae</taxon>
        <taxon>Streptophyta</taxon>
        <taxon>Embryophyta</taxon>
        <taxon>Tracheophyta</taxon>
        <taxon>Spermatophyta</taxon>
        <taxon>Magnoliopsida</taxon>
        <taxon>eudicotyledons</taxon>
        <taxon>Gunneridae</taxon>
        <taxon>Pentapetalae</taxon>
        <taxon>asterids</taxon>
        <taxon>campanulids</taxon>
        <taxon>Asterales</taxon>
        <taxon>Asteraceae</taxon>
        <taxon>Asteroideae</taxon>
        <taxon>Anthemideae</taxon>
        <taxon>Anthemidinae</taxon>
        <taxon>Tanacetum</taxon>
    </lineage>
</organism>
<dbReference type="EMBL" id="BQNB010019812">
    <property type="protein sequence ID" value="GJT89320.1"/>
    <property type="molecule type" value="Genomic_DNA"/>
</dbReference>
<proteinExistence type="predicted"/>
<evidence type="ECO:0000313" key="1">
    <source>
        <dbReference type="EMBL" id="GJT89320.1"/>
    </source>
</evidence>
<dbReference type="Proteomes" id="UP001151760">
    <property type="component" value="Unassembled WGS sequence"/>
</dbReference>
<gene>
    <name evidence="1" type="ORF">Tco_1071037</name>
</gene>
<sequence length="94" mass="10255">MDVVSIIDMALHTSHPSYVNNKSAKAQCLHPTSSTPGLNTSTSDIISSENKWKKGWLVIHEDMSNQLKSADIFTKATAIERCEFILSIPPAALA</sequence>
<reference evidence="1" key="1">
    <citation type="journal article" date="2022" name="Int. J. Mol. Sci.">
        <title>Draft Genome of Tanacetum Coccineum: Genomic Comparison of Closely Related Tanacetum-Family Plants.</title>
        <authorList>
            <person name="Yamashiro T."/>
            <person name="Shiraishi A."/>
            <person name="Nakayama K."/>
            <person name="Satake H."/>
        </authorList>
    </citation>
    <scope>NUCLEOTIDE SEQUENCE</scope>
</reference>